<gene>
    <name evidence="2" type="ORF">ACFQH5_00935</name>
</gene>
<feature type="region of interest" description="Disordered" evidence="1">
    <location>
        <begin position="74"/>
        <end position="100"/>
    </location>
</feature>
<proteinExistence type="predicted"/>
<evidence type="ECO:0000256" key="1">
    <source>
        <dbReference type="SAM" id="MobiDB-lite"/>
    </source>
</evidence>
<organism evidence="2 3">
    <name type="scientific">Halomonas salifodinae</name>
    <dbReference type="NCBI Taxonomy" id="438745"/>
    <lineage>
        <taxon>Bacteria</taxon>
        <taxon>Pseudomonadati</taxon>
        <taxon>Pseudomonadota</taxon>
        <taxon>Gammaproteobacteria</taxon>
        <taxon>Oceanospirillales</taxon>
        <taxon>Halomonadaceae</taxon>
        <taxon>Halomonas</taxon>
    </lineage>
</organism>
<accession>A0ABW2EQD9</accession>
<comment type="caution">
    <text evidence="2">The sequence shown here is derived from an EMBL/GenBank/DDBJ whole genome shotgun (WGS) entry which is preliminary data.</text>
</comment>
<keyword evidence="3" id="KW-1185">Reference proteome</keyword>
<name>A0ABW2EQD9_9GAMM</name>
<dbReference type="Proteomes" id="UP001596411">
    <property type="component" value="Unassembled WGS sequence"/>
</dbReference>
<dbReference type="RefSeq" id="WP_346061402.1">
    <property type="nucleotide sequence ID" value="NZ_BAAADR010000004.1"/>
</dbReference>
<evidence type="ECO:0000313" key="2">
    <source>
        <dbReference type="EMBL" id="MFC7088115.1"/>
    </source>
</evidence>
<sequence>MQVAPTLVPDDSWAWQAALDRALAAHGGPDALARYPHIAFAFPSPSPHPYANDHPLIDYRKLKAWANSRGWRVRPAPERAATGQQHSPPVRFTRQSNHYH</sequence>
<feature type="compositionally biased region" description="Polar residues" evidence="1">
    <location>
        <begin position="82"/>
        <end position="100"/>
    </location>
</feature>
<protein>
    <submittedName>
        <fullName evidence="2">Uncharacterized protein</fullName>
    </submittedName>
</protein>
<reference evidence="3" key="1">
    <citation type="journal article" date="2019" name="Int. J. Syst. Evol. Microbiol.">
        <title>The Global Catalogue of Microorganisms (GCM) 10K type strain sequencing project: providing services to taxonomists for standard genome sequencing and annotation.</title>
        <authorList>
            <consortium name="The Broad Institute Genomics Platform"/>
            <consortium name="The Broad Institute Genome Sequencing Center for Infectious Disease"/>
            <person name="Wu L."/>
            <person name="Ma J."/>
        </authorList>
    </citation>
    <scope>NUCLEOTIDE SEQUENCE [LARGE SCALE GENOMIC DNA]</scope>
    <source>
        <strain evidence="3">CGMCC 1.13666</strain>
    </source>
</reference>
<dbReference type="EMBL" id="JBHSZP010000002">
    <property type="protein sequence ID" value="MFC7088115.1"/>
    <property type="molecule type" value="Genomic_DNA"/>
</dbReference>
<evidence type="ECO:0000313" key="3">
    <source>
        <dbReference type="Proteomes" id="UP001596411"/>
    </source>
</evidence>